<keyword evidence="3" id="KW-1185">Reference proteome</keyword>
<evidence type="ECO:0000313" key="3">
    <source>
        <dbReference type="Proteomes" id="UP000439903"/>
    </source>
</evidence>
<gene>
    <name evidence="2" type="ORF">F8M41_022029</name>
</gene>
<accession>A0A8H4AFQ1</accession>
<comment type="caution">
    <text evidence="2">The sequence shown here is derived from an EMBL/GenBank/DDBJ whole genome shotgun (WGS) entry which is preliminary data.</text>
</comment>
<reference evidence="2 3" key="1">
    <citation type="journal article" date="2019" name="Environ. Microbiol.">
        <title>At the nexus of three kingdoms: the genome of the mycorrhizal fungus Gigaspora margarita provides insights into plant, endobacterial and fungal interactions.</title>
        <authorList>
            <person name="Venice F."/>
            <person name="Ghignone S."/>
            <person name="Salvioli di Fossalunga A."/>
            <person name="Amselem J."/>
            <person name="Novero M."/>
            <person name="Xianan X."/>
            <person name="Sedzielewska Toro K."/>
            <person name="Morin E."/>
            <person name="Lipzen A."/>
            <person name="Grigoriev I.V."/>
            <person name="Henrissat B."/>
            <person name="Martin F.M."/>
            <person name="Bonfante P."/>
        </authorList>
    </citation>
    <scope>NUCLEOTIDE SEQUENCE [LARGE SCALE GENOMIC DNA]</scope>
    <source>
        <strain evidence="2 3">BEG34</strain>
    </source>
</reference>
<name>A0A8H4AFQ1_GIGMA</name>
<evidence type="ECO:0000256" key="1">
    <source>
        <dbReference type="SAM" id="Coils"/>
    </source>
</evidence>
<evidence type="ECO:0000313" key="2">
    <source>
        <dbReference type="EMBL" id="KAF0489665.1"/>
    </source>
</evidence>
<feature type="coiled-coil region" evidence="1">
    <location>
        <begin position="56"/>
        <end position="83"/>
    </location>
</feature>
<sequence length="89" mass="10802">MNYLKEFYELQVTNYEKIEREVIPKNQFDDKKLFKDAQKWRKDVMIKSKNATKFQASHLAAKILDLEVKIDRQEQEQKEQEAKKQKINI</sequence>
<dbReference type="EMBL" id="WTPW01000668">
    <property type="protein sequence ID" value="KAF0489665.1"/>
    <property type="molecule type" value="Genomic_DNA"/>
</dbReference>
<dbReference type="AlphaFoldDB" id="A0A8H4AFQ1"/>
<dbReference type="Proteomes" id="UP000439903">
    <property type="component" value="Unassembled WGS sequence"/>
</dbReference>
<proteinExistence type="predicted"/>
<protein>
    <submittedName>
        <fullName evidence="2">Uncharacterized protein</fullName>
    </submittedName>
</protein>
<organism evidence="2 3">
    <name type="scientific">Gigaspora margarita</name>
    <dbReference type="NCBI Taxonomy" id="4874"/>
    <lineage>
        <taxon>Eukaryota</taxon>
        <taxon>Fungi</taxon>
        <taxon>Fungi incertae sedis</taxon>
        <taxon>Mucoromycota</taxon>
        <taxon>Glomeromycotina</taxon>
        <taxon>Glomeromycetes</taxon>
        <taxon>Diversisporales</taxon>
        <taxon>Gigasporaceae</taxon>
        <taxon>Gigaspora</taxon>
    </lineage>
</organism>
<keyword evidence="1" id="KW-0175">Coiled coil</keyword>